<organism evidence="2 3">
    <name type="scientific">Flavimaribacter sediminis</name>
    <dbReference type="NCBI Taxonomy" id="2865987"/>
    <lineage>
        <taxon>Bacteria</taxon>
        <taxon>Pseudomonadati</taxon>
        <taxon>Pseudomonadota</taxon>
        <taxon>Alphaproteobacteria</taxon>
        <taxon>Hyphomicrobiales</taxon>
        <taxon>Rhizobiaceae</taxon>
        <taxon>Flavimaribacter</taxon>
    </lineage>
</organism>
<dbReference type="RefSeq" id="WP_220228353.1">
    <property type="nucleotide sequence ID" value="NZ_JAICBX010000002.1"/>
</dbReference>
<comment type="caution">
    <text evidence="2">The sequence shown here is derived from an EMBL/GenBank/DDBJ whole genome shotgun (WGS) entry which is preliminary data.</text>
</comment>
<protein>
    <recommendedName>
        <fullName evidence="4">DUF4189 domain-containing protein</fullName>
    </recommendedName>
</protein>
<sequence length="127" mass="14137">MFFRFLFRLSLSFAIAVGVSLSAYPGQTASKKSSGNLSGQYGKLRRALPKNPDDPCTEAAQEYKAAGGHSAYAQSKINYEYGVYVCGVSLNRRSVEDAEKNAIQRCKNAMKRWKFHHNGNCRVYASK</sequence>
<name>A0AAE2ZQA2_9HYPH</name>
<dbReference type="Proteomes" id="UP001196509">
    <property type="component" value="Unassembled WGS sequence"/>
</dbReference>
<dbReference type="EMBL" id="JAICBX010000002">
    <property type="protein sequence ID" value="MBW8637667.1"/>
    <property type="molecule type" value="Genomic_DNA"/>
</dbReference>
<evidence type="ECO:0000313" key="2">
    <source>
        <dbReference type="EMBL" id="MBW8637667.1"/>
    </source>
</evidence>
<keyword evidence="1" id="KW-0732">Signal</keyword>
<reference evidence="2" key="1">
    <citation type="submission" date="2021-08" db="EMBL/GenBank/DDBJ databases">
        <title>Hoeflea bacterium WL0058 sp. nov., isolated from the sediment.</title>
        <authorList>
            <person name="Wang L."/>
            <person name="Zhang D."/>
        </authorList>
    </citation>
    <scope>NUCLEOTIDE SEQUENCE</scope>
    <source>
        <strain evidence="2">WL0058</strain>
    </source>
</reference>
<feature type="chain" id="PRO_5042282168" description="DUF4189 domain-containing protein" evidence="1">
    <location>
        <begin position="24"/>
        <end position="127"/>
    </location>
</feature>
<proteinExistence type="predicted"/>
<gene>
    <name evidence="2" type="ORF">K1W69_10760</name>
</gene>
<accession>A0AAE2ZQA2</accession>
<keyword evidence="3" id="KW-1185">Reference proteome</keyword>
<evidence type="ECO:0008006" key="4">
    <source>
        <dbReference type="Google" id="ProtNLM"/>
    </source>
</evidence>
<dbReference type="AlphaFoldDB" id="A0AAE2ZQA2"/>
<feature type="signal peptide" evidence="1">
    <location>
        <begin position="1"/>
        <end position="23"/>
    </location>
</feature>
<evidence type="ECO:0000313" key="3">
    <source>
        <dbReference type="Proteomes" id="UP001196509"/>
    </source>
</evidence>
<evidence type="ECO:0000256" key="1">
    <source>
        <dbReference type="SAM" id="SignalP"/>
    </source>
</evidence>